<protein>
    <submittedName>
        <fullName evidence="1">Uncharacterized protein</fullName>
    </submittedName>
</protein>
<proteinExistence type="predicted"/>
<dbReference type="Proteomes" id="UP000294901">
    <property type="component" value="Unassembled WGS sequence"/>
</dbReference>
<sequence>MVGGGAVPGCGRSFTSNVIRVVAEGGPVGDLLVTFDGCGVAVGCGQLPQEQQLFPVGLVAGCRLFAPESRFRSLGRRPVTMFGGSQPLLCDLLCLVAGLVADRRRLITGFGILIAIVRRRVTGISGIIACLPGPVSIVRAVHAVTGPHSPILSPKGSSVTHEVLAEHRLPLPISSVKACWRCLA</sequence>
<name>A0A4R6JSS9_9ACTN</name>
<accession>A0A4R6JSS9</accession>
<reference evidence="1 2" key="1">
    <citation type="submission" date="2019-03" db="EMBL/GenBank/DDBJ databases">
        <title>Sequencing the genomes of 1000 actinobacteria strains.</title>
        <authorList>
            <person name="Klenk H.-P."/>
        </authorList>
    </citation>
    <scope>NUCLEOTIDE SEQUENCE [LARGE SCALE GENOMIC DNA]</scope>
    <source>
        <strain evidence="1 2">DSM 43805</strain>
    </source>
</reference>
<dbReference type="AlphaFoldDB" id="A0A4R6JSS9"/>
<keyword evidence="2" id="KW-1185">Reference proteome</keyword>
<dbReference type="EMBL" id="SNWR01000001">
    <property type="protein sequence ID" value="TDO39670.1"/>
    <property type="molecule type" value="Genomic_DNA"/>
</dbReference>
<organism evidence="1 2">
    <name type="scientific">Paractinoplanes brasiliensis</name>
    <dbReference type="NCBI Taxonomy" id="52695"/>
    <lineage>
        <taxon>Bacteria</taxon>
        <taxon>Bacillati</taxon>
        <taxon>Actinomycetota</taxon>
        <taxon>Actinomycetes</taxon>
        <taxon>Micromonosporales</taxon>
        <taxon>Micromonosporaceae</taxon>
        <taxon>Paractinoplanes</taxon>
    </lineage>
</organism>
<gene>
    <name evidence="1" type="ORF">C8E87_3366</name>
</gene>
<comment type="caution">
    <text evidence="1">The sequence shown here is derived from an EMBL/GenBank/DDBJ whole genome shotgun (WGS) entry which is preliminary data.</text>
</comment>
<evidence type="ECO:0000313" key="2">
    <source>
        <dbReference type="Proteomes" id="UP000294901"/>
    </source>
</evidence>
<evidence type="ECO:0000313" key="1">
    <source>
        <dbReference type="EMBL" id="TDO39670.1"/>
    </source>
</evidence>